<organism evidence="1">
    <name type="scientific">uncultured Caudovirales phage</name>
    <dbReference type="NCBI Taxonomy" id="2100421"/>
    <lineage>
        <taxon>Viruses</taxon>
        <taxon>Duplodnaviria</taxon>
        <taxon>Heunggongvirae</taxon>
        <taxon>Uroviricota</taxon>
        <taxon>Caudoviricetes</taxon>
        <taxon>Peduoviridae</taxon>
        <taxon>Maltschvirus</taxon>
        <taxon>Maltschvirus maltsch</taxon>
    </lineage>
</organism>
<gene>
    <name evidence="1" type="ORF">UFOVP1287_62</name>
    <name evidence="2" type="ORF">UFOVP1408_51</name>
</gene>
<dbReference type="EMBL" id="LR797239">
    <property type="protein sequence ID" value="CAB4196249.1"/>
    <property type="molecule type" value="Genomic_DNA"/>
</dbReference>
<evidence type="ECO:0000313" key="2">
    <source>
        <dbReference type="EMBL" id="CAB4205260.1"/>
    </source>
</evidence>
<name>A0A6J5RH39_9CAUD</name>
<sequence>MYIAIISLLTNLVLSVSLWGESFSAYVPPPGTYAIQIPANTSVGAGDLYNTTTQTFTSNDTPGATPTPIPPSVIADCLGPECYGDENYLGGSYVRLWDSFGSGGHITLGIDPSNGGAWGAQYLPYVYGSAAPYGIQLVGIRNTVSTGTTTVAQGDLIYGRAAGVFDRLSKNTTATRYLANTGSANSGDPAWDQVNLANGVTGTLPAANGGTGNTTGLAATATALAANPTDCGSNTYATTIDASGNLTCASVSLTAGVTGTLPAANGGTGLTALGTGVATALGTPTSANLLAAVSDETGTGALVFGTSPTLVTPALGTPSALVLTNATGLPLGSTGVTGLLPVARGGTGAAPGADDQVLVSSSTSAGAWASVPNCTDTTGNHLNYTASTNSFSCGTTSGSSPTVGSDLTCDNAAVNTTSATTVLTLPTFSNTGKTTVISGAVAISTSTTGAARTYTLDLSLAGTSKISFSGKTESAASKLSIPFHFVDSTCGSSCVYTVTITSDATTGTQTATDCAISRVSY</sequence>
<accession>A0A6J5RH39</accession>
<evidence type="ECO:0000313" key="1">
    <source>
        <dbReference type="EMBL" id="CAB4196249.1"/>
    </source>
</evidence>
<dbReference type="EMBL" id="LR797355">
    <property type="protein sequence ID" value="CAB4205260.1"/>
    <property type="molecule type" value="Genomic_DNA"/>
</dbReference>
<reference evidence="1" key="1">
    <citation type="submission" date="2020-05" db="EMBL/GenBank/DDBJ databases">
        <authorList>
            <person name="Chiriac C."/>
            <person name="Salcher M."/>
            <person name="Ghai R."/>
            <person name="Kavagutti S V."/>
        </authorList>
    </citation>
    <scope>NUCLEOTIDE SEQUENCE</scope>
</reference>
<protein>
    <submittedName>
        <fullName evidence="1">Uncharacterized protein</fullName>
    </submittedName>
</protein>
<proteinExistence type="predicted"/>